<keyword evidence="7" id="KW-1185">Reference proteome</keyword>
<evidence type="ECO:0000256" key="3">
    <source>
        <dbReference type="ARBA" id="ARBA00022729"/>
    </source>
</evidence>
<evidence type="ECO:0000313" key="7">
    <source>
        <dbReference type="Proteomes" id="UP001597519"/>
    </source>
</evidence>
<accession>A0ABW5WWZ8</accession>
<comment type="similarity">
    <text evidence="1">Belongs to the bacterial solute-binding protein 5 family.</text>
</comment>
<dbReference type="CDD" id="cd08499">
    <property type="entry name" value="PBP2_Ylib_like"/>
    <property type="match status" value="1"/>
</dbReference>
<reference evidence="7" key="1">
    <citation type="journal article" date="2019" name="Int. J. Syst. Evol. Microbiol.">
        <title>The Global Catalogue of Microorganisms (GCM) 10K type strain sequencing project: providing services to taxonomists for standard genome sequencing and annotation.</title>
        <authorList>
            <consortium name="The Broad Institute Genomics Platform"/>
            <consortium name="The Broad Institute Genome Sequencing Center for Infectious Disease"/>
            <person name="Wu L."/>
            <person name="Ma J."/>
        </authorList>
    </citation>
    <scope>NUCLEOTIDE SEQUENCE [LARGE SCALE GENOMIC DNA]</scope>
    <source>
        <strain evidence="7">KCTC 33575</strain>
    </source>
</reference>
<proteinExistence type="inferred from homology"/>
<evidence type="ECO:0000256" key="1">
    <source>
        <dbReference type="ARBA" id="ARBA00005695"/>
    </source>
</evidence>
<dbReference type="PIRSF" id="PIRSF002741">
    <property type="entry name" value="MppA"/>
    <property type="match status" value="1"/>
</dbReference>
<dbReference type="Pfam" id="PF00496">
    <property type="entry name" value="SBP_bac_5"/>
    <property type="match status" value="1"/>
</dbReference>
<dbReference type="Gene3D" id="3.40.190.10">
    <property type="entry name" value="Periplasmic binding protein-like II"/>
    <property type="match status" value="2"/>
</dbReference>
<feature type="chain" id="PRO_5045537321" evidence="4">
    <location>
        <begin position="20"/>
        <end position="554"/>
    </location>
</feature>
<dbReference type="InterPro" id="IPR039424">
    <property type="entry name" value="SBP_5"/>
</dbReference>
<keyword evidence="3 4" id="KW-0732">Signal</keyword>
<feature type="signal peptide" evidence="4">
    <location>
        <begin position="1"/>
        <end position="19"/>
    </location>
</feature>
<evidence type="ECO:0000313" key="6">
    <source>
        <dbReference type="EMBL" id="MFD2830588.1"/>
    </source>
</evidence>
<dbReference type="EMBL" id="JBHUOQ010000003">
    <property type="protein sequence ID" value="MFD2830588.1"/>
    <property type="molecule type" value="Genomic_DNA"/>
</dbReference>
<sequence length="554" mass="60910">MKRKWFVSYIMLLVVFVLSACTSDSNVDEVTEEDGDAGNDLVIAVSSDIVSLDPHGSNDSVSAQVRENIYEKLVAQDIDGELVPGLAEEWTQVEDTVWNFKLREGTTFHNGSAFTGEDVKATLERVTDPAVASQSAFLFEMIEDIEVLDNEVNITTEYPFAPLPNHLSHNTGAIISKEIIDEDYQYALDEAGVDLTADEYYELRESGGEEYEEVSEQISEYTGTVLGDNADGTNHLVLESRTSGDEVVGSKFEDFQGGDREFDTVTFRVIPESGSRIAELQAGGAQVVKDVDSSTAVTIEGTEGAELLETESTRIEYLGFNTEKTPFDDVKVRQAVAHAIDKEAIVSGVYDDMGKVAENSVPEVIWGYDESVAGLEYDVDRARELLSETDVADGFSTTLWVNEDQQRIDMAVYIQESLQQIGINVSIEQFEYGAFLETLGNGNHDMFLLGWTTVTGDADNSLYALFHTDYMGAGGNRSFYSNPEVDALLDAGRESTDDNERLDAYSEVEQLLIDEAPTVPVINTNFAAGVDTTQVEGIELDAIGSIRFDNVVFK</sequence>
<dbReference type="InterPro" id="IPR000914">
    <property type="entry name" value="SBP_5_dom"/>
</dbReference>
<dbReference type="Gene3D" id="3.10.105.10">
    <property type="entry name" value="Dipeptide-binding Protein, Domain 3"/>
    <property type="match status" value="1"/>
</dbReference>
<organism evidence="6 7">
    <name type="scientific">Corticicoccus populi</name>
    <dbReference type="NCBI Taxonomy" id="1812821"/>
    <lineage>
        <taxon>Bacteria</taxon>
        <taxon>Bacillati</taxon>
        <taxon>Bacillota</taxon>
        <taxon>Bacilli</taxon>
        <taxon>Bacillales</taxon>
        <taxon>Staphylococcaceae</taxon>
        <taxon>Corticicoccus</taxon>
    </lineage>
</organism>
<gene>
    <name evidence="6" type="ORF">ACFSX4_08950</name>
</gene>
<comment type="caution">
    <text evidence="6">The sequence shown here is derived from an EMBL/GenBank/DDBJ whole genome shotgun (WGS) entry which is preliminary data.</text>
</comment>
<evidence type="ECO:0000259" key="5">
    <source>
        <dbReference type="Pfam" id="PF00496"/>
    </source>
</evidence>
<dbReference type="RefSeq" id="WP_377773764.1">
    <property type="nucleotide sequence ID" value="NZ_JBHUOQ010000003.1"/>
</dbReference>
<dbReference type="InterPro" id="IPR030678">
    <property type="entry name" value="Peptide/Ni-bd"/>
</dbReference>
<name>A0ABW5WWZ8_9STAP</name>
<evidence type="ECO:0000256" key="4">
    <source>
        <dbReference type="SAM" id="SignalP"/>
    </source>
</evidence>
<dbReference type="PANTHER" id="PTHR30290:SF9">
    <property type="entry name" value="OLIGOPEPTIDE-BINDING PROTEIN APPA"/>
    <property type="match status" value="1"/>
</dbReference>
<dbReference type="Proteomes" id="UP001597519">
    <property type="component" value="Unassembled WGS sequence"/>
</dbReference>
<protein>
    <submittedName>
        <fullName evidence="6">Glutathione ABC transporter substrate-binding protein</fullName>
    </submittedName>
</protein>
<evidence type="ECO:0000256" key="2">
    <source>
        <dbReference type="ARBA" id="ARBA00022448"/>
    </source>
</evidence>
<feature type="domain" description="Solute-binding protein family 5" evidence="5">
    <location>
        <begin position="81"/>
        <end position="470"/>
    </location>
</feature>
<dbReference type="PROSITE" id="PS51257">
    <property type="entry name" value="PROKAR_LIPOPROTEIN"/>
    <property type="match status" value="1"/>
</dbReference>
<keyword evidence="2" id="KW-0813">Transport</keyword>
<dbReference type="PANTHER" id="PTHR30290">
    <property type="entry name" value="PERIPLASMIC BINDING COMPONENT OF ABC TRANSPORTER"/>
    <property type="match status" value="1"/>
</dbReference>
<dbReference type="SUPFAM" id="SSF53850">
    <property type="entry name" value="Periplasmic binding protein-like II"/>
    <property type="match status" value="1"/>
</dbReference>